<name>H5UVU9_9MICO</name>
<proteinExistence type="predicted"/>
<dbReference type="GO" id="GO:0071949">
    <property type="term" value="F:FAD binding"/>
    <property type="evidence" value="ECO:0007669"/>
    <property type="project" value="InterPro"/>
</dbReference>
<evidence type="ECO:0000256" key="1">
    <source>
        <dbReference type="SAM" id="MobiDB-lite"/>
    </source>
</evidence>
<evidence type="ECO:0000313" key="3">
    <source>
        <dbReference type="EMBL" id="GAB49857.1"/>
    </source>
</evidence>
<protein>
    <submittedName>
        <fullName evidence="3">Putative monooxygenase</fullName>
    </submittedName>
</protein>
<dbReference type="AlphaFoldDB" id="H5UVU9"/>
<dbReference type="InterPro" id="IPR036188">
    <property type="entry name" value="FAD/NAD-bd_sf"/>
</dbReference>
<organism evidence="3 4">
    <name type="scientific">Mobilicoccus pelagius NBRC 104925</name>
    <dbReference type="NCBI Taxonomy" id="1089455"/>
    <lineage>
        <taxon>Bacteria</taxon>
        <taxon>Bacillati</taxon>
        <taxon>Actinomycetota</taxon>
        <taxon>Actinomycetes</taxon>
        <taxon>Micrococcales</taxon>
        <taxon>Dermatophilaceae</taxon>
        <taxon>Mobilicoccus</taxon>
    </lineage>
</organism>
<evidence type="ECO:0000313" key="4">
    <source>
        <dbReference type="Proteomes" id="UP000004367"/>
    </source>
</evidence>
<dbReference type="eggNOG" id="COG0644">
    <property type="taxonomic scope" value="Bacteria"/>
</dbReference>
<dbReference type="GO" id="GO:0004497">
    <property type="term" value="F:monooxygenase activity"/>
    <property type="evidence" value="ECO:0007669"/>
    <property type="project" value="UniProtKB-KW"/>
</dbReference>
<dbReference type="Gene3D" id="3.50.50.60">
    <property type="entry name" value="FAD/NAD(P)-binding domain"/>
    <property type="match status" value="1"/>
</dbReference>
<dbReference type="Proteomes" id="UP000004367">
    <property type="component" value="Unassembled WGS sequence"/>
</dbReference>
<dbReference type="InterPro" id="IPR050407">
    <property type="entry name" value="Geranylgeranyl_reductase"/>
</dbReference>
<keyword evidence="3" id="KW-0503">Monooxygenase</keyword>
<feature type="region of interest" description="Disordered" evidence="1">
    <location>
        <begin position="63"/>
        <end position="96"/>
    </location>
</feature>
<evidence type="ECO:0000259" key="2">
    <source>
        <dbReference type="Pfam" id="PF01494"/>
    </source>
</evidence>
<dbReference type="EMBL" id="BAFE01000094">
    <property type="protein sequence ID" value="GAB49857.1"/>
    <property type="molecule type" value="Genomic_DNA"/>
</dbReference>
<reference evidence="3 4" key="1">
    <citation type="submission" date="2012-02" db="EMBL/GenBank/DDBJ databases">
        <title>Whole genome shotgun sequence of Mobilicoccus pelagius NBRC 104925.</title>
        <authorList>
            <person name="Yoshida Y."/>
            <person name="Hosoyama A."/>
            <person name="Tsuchikane K."/>
            <person name="Katsumata H."/>
            <person name="Yamazaki S."/>
            <person name="Fujita N."/>
        </authorList>
    </citation>
    <scope>NUCLEOTIDE SEQUENCE [LARGE SCALE GENOMIC DNA]</scope>
    <source>
        <strain evidence="3 4">NBRC 104925</strain>
    </source>
</reference>
<accession>H5UVU9</accession>
<feature type="domain" description="FAD-binding" evidence="2">
    <location>
        <begin position="101"/>
        <end position="139"/>
    </location>
</feature>
<keyword evidence="3" id="KW-0560">Oxidoreductase</keyword>
<dbReference type="STRING" id="1089455.MOPEL_135_00950"/>
<dbReference type="Pfam" id="PF01494">
    <property type="entry name" value="FAD_binding_3"/>
    <property type="match status" value="1"/>
</dbReference>
<dbReference type="PANTHER" id="PTHR42685:SF19">
    <property type="entry name" value="POSSIBLE OXIDOREDUCTASE"/>
    <property type="match status" value="1"/>
</dbReference>
<dbReference type="SUPFAM" id="SSF51905">
    <property type="entry name" value="FAD/NAD(P)-binding domain"/>
    <property type="match status" value="1"/>
</dbReference>
<dbReference type="RefSeq" id="WP_009483700.1">
    <property type="nucleotide sequence ID" value="NZ_BAFE01000094.1"/>
</dbReference>
<sequence length="417" mass="43353">MGWDVGSTGLRIVLGAEVPGRGVRRTTLHAALTHAVTEAGIPVHPWAAGPIRHDGDEVVVVPERGGSDRPASTMPPGTRDVSSATGTSTAGAEATSTQGTVVVPGTLRARYAVAADGLHSPQRRALGLDVPSPEGARRWLRRHYRLASWSEDVEVHRGADAEAYVTPVAPGLVGVAVLTARVGSFDDHLTGLPALLDRLAGAEPDGRVLGAGPFARGSRRRTAERVLLVGDASGYADALTGEGLSVGFTQAVAAVDAVAAGCPCEYERAWRRLAVRTATPTAALVAATRAPLVRRHVVAAAARMPWAFAATVRHVGGTPGQGGHVDGVCVVPREGRQVRRVRRGVERAPDVRAARPAHRGVPHLYRQVSAGASPLPQVSPGTCTARCRPAGGESYTRRTPPPTAGAFALVRSSRVSG</sequence>
<dbReference type="InterPro" id="IPR002938">
    <property type="entry name" value="FAD-bd"/>
</dbReference>
<dbReference type="OrthoDB" id="113955at2"/>
<feature type="compositionally biased region" description="Low complexity" evidence="1">
    <location>
        <begin position="82"/>
        <end position="96"/>
    </location>
</feature>
<comment type="caution">
    <text evidence="3">The sequence shown here is derived from an EMBL/GenBank/DDBJ whole genome shotgun (WGS) entry which is preliminary data.</text>
</comment>
<keyword evidence="4" id="KW-1185">Reference proteome</keyword>
<gene>
    <name evidence="3" type="ORF">MOPEL_135_00950</name>
</gene>
<dbReference type="PANTHER" id="PTHR42685">
    <property type="entry name" value="GERANYLGERANYL DIPHOSPHATE REDUCTASE"/>
    <property type="match status" value="1"/>
</dbReference>